<evidence type="ECO:0000313" key="3">
    <source>
        <dbReference type="Proteomes" id="UP000279236"/>
    </source>
</evidence>
<dbReference type="OrthoDB" id="2596471at2759"/>
<evidence type="ECO:0000256" key="1">
    <source>
        <dbReference type="SAM" id="MobiDB-lite"/>
    </source>
</evidence>
<gene>
    <name evidence="2" type="ORF">EHS24_008915</name>
</gene>
<evidence type="ECO:0000313" key="2">
    <source>
        <dbReference type="EMBL" id="RSH80339.1"/>
    </source>
</evidence>
<proteinExistence type="predicted"/>
<sequence>MPVRPTTNSNSAPTSASATGTRNSPAREYPPETYESAVEELEPEPLPLPSSSRIAGAEHFRRGSAPAFGPRKDLPSPPVGPVMPDFHDMVDHRRRVSAANADDAGVATVKRKTSVVKKFKDRVVKA</sequence>
<dbReference type="RefSeq" id="XP_028475286.1">
    <property type="nucleotide sequence ID" value="XM_028624214.1"/>
</dbReference>
<keyword evidence="3" id="KW-1185">Reference proteome</keyword>
<dbReference type="AlphaFoldDB" id="A0A427XN34"/>
<name>A0A427XN34_9TREE</name>
<dbReference type="Proteomes" id="UP000279236">
    <property type="component" value="Unassembled WGS sequence"/>
</dbReference>
<dbReference type="EMBL" id="RSCE01000008">
    <property type="protein sequence ID" value="RSH80339.1"/>
    <property type="molecule type" value="Genomic_DNA"/>
</dbReference>
<comment type="caution">
    <text evidence="2">The sequence shown here is derived from an EMBL/GenBank/DDBJ whole genome shotgun (WGS) entry which is preliminary data.</text>
</comment>
<feature type="compositionally biased region" description="Low complexity" evidence="1">
    <location>
        <begin position="1"/>
        <end position="19"/>
    </location>
</feature>
<feature type="region of interest" description="Disordered" evidence="1">
    <location>
        <begin position="1"/>
        <end position="83"/>
    </location>
</feature>
<accession>A0A427XN34</accession>
<protein>
    <submittedName>
        <fullName evidence="2">Uncharacterized protein</fullName>
    </submittedName>
</protein>
<reference evidence="2 3" key="1">
    <citation type="submission" date="2018-11" db="EMBL/GenBank/DDBJ databases">
        <title>Genome sequence of Apiotrichum porosum DSM 27194.</title>
        <authorList>
            <person name="Aliyu H."/>
            <person name="Gorte O."/>
            <person name="Ochsenreither K."/>
        </authorList>
    </citation>
    <scope>NUCLEOTIDE SEQUENCE [LARGE SCALE GENOMIC DNA]</scope>
    <source>
        <strain evidence="2 3">DSM 27194</strain>
    </source>
</reference>
<organism evidence="2 3">
    <name type="scientific">Apiotrichum porosum</name>
    <dbReference type="NCBI Taxonomy" id="105984"/>
    <lineage>
        <taxon>Eukaryota</taxon>
        <taxon>Fungi</taxon>
        <taxon>Dikarya</taxon>
        <taxon>Basidiomycota</taxon>
        <taxon>Agaricomycotina</taxon>
        <taxon>Tremellomycetes</taxon>
        <taxon>Trichosporonales</taxon>
        <taxon>Trichosporonaceae</taxon>
        <taxon>Apiotrichum</taxon>
    </lineage>
</organism>
<dbReference type="GeneID" id="39593458"/>